<accession>A0A8H8U282</accession>
<dbReference type="Proteomes" id="UP000431533">
    <property type="component" value="Unassembled WGS sequence"/>
</dbReference>
<feature type="domain" description="Aldehyde dehydrogenase" evidence="4">
    <location>
        <begin position="36"/>
        <end position="489"/>
    </location>
</feature>
<gene>
    <name evidence="5" type="primary">vdh_0</name>
    <name evidence="5" type="ORF">LHYA1_G000837</name>
</gene>
<comment type="caution">
    <text evidence="5">The sequence shown here is derived from an EMBL/GenBank/DDBJ whole genome shotgun (WGS) entry which is preliminary data.</text>
</comment>
<comment type="similarity">
    <text evidence="1">Belongs to the aldehyde dehydrogenase family.</text>
</comment>
<evidence type="ECO:0000256" key="3">
    <source>
        <dbReference type="ARBA" id="ARBA00023002"/>
    </source>
</evidence>
<dbReference type="EMBL" id="QGMH01000003">
    <property type="protein sequence ID" value="TVY30870.1"/>
    <property type="molecule type" value="Genomic_DNA"/>
</dbReference>
<proteinExistence type="inferred from homology"/>
<dbReference type="PANTHER" id="PTHR43353">
    <property type="entry name" value="SUCCINATE-SEMIALDEHYDE DEHYDROGENASE, MITOCHONDRIAL"/>
    <property type="match status" value="1"/>
</dbReference>
<feature type="non-terminal residue" evidence="5">
    <location>
        <position position="495"/>
    </location>
</feature>
<name>A0A8H8U282_9HELO</name>
<dbReference type="Gene3D" id="3.40.605.10">
    <property type="entry name" value="Aldehyde Dehydrogenase, Chain A, domain 1"/>
    <property type="match status" value="1"/>
</dbReference>
<dbReference type="FunFam" id="3.40.605.10:FF:000012">
    <property type="entry name" value="NAD-dependent succinate-semialdehyde dehydrogenase"/>
    <property type="match status" value="1"/>
</dbReference>
<dbReference type="CDD" id="cd07105">
    <property type="entry name" value="ALDH_SaliADH"/>
    <property type="match status" value="1"/>
</dbReference>
<dbReference type="GO" id="GO:0009450">
    <property type="term" value="P:gamma-aminobutyric acid catabolic process"/>
    <property type="evidence" value="ECO:0007669"/>
    <property type="project" value="TreeGrafter"/>
</dbReference>
<dbReference type="RefSeq" id="XP_031009654.1">
    <property type="nucleotide sequence ID" value="XM_031145826.1"/>
</dbReference>
<dbReference type="GO" id="GO:0004777">
    <property type="term" value="F:succinate-semialdehyde dehydrogenase (NAD+) activity"/>
    <property type="evidence" value="ECO:0007669"/>
    <property type="project" value="TreeGrafter"/>
</dbReference>
<dbReference type="FunFam" id="3.40.309.10:FF:000010">
    <property type="entry name" value="Gamma-aminobutyraldehyde dehydrogenase"/>
    <property type="match status" value="1"/>
</dbReference>
<dbReference type="AlphaFoldDB" id="A0A8H8U282"/>
<dbReference type="Pfam" id="PF00171">
    <property type="entry name" value="Aldedh"/>
    <property type="match status" value="1"/>
</dbReference>
<evidence type="ECO:0000313" key="6">
    <source>
        <dbReference type="Proteomes" id="UP000431533"/>
    </source>
</evidence>
<dbReference type="Gene3D" id="3.40.309.10">
    <property type="entry name" value="Aldehyde Dehydrogenase, Chain A, domain 2"/>
    <property type="match status" value="1"/>
</dbReference>
<reference evidence="5 6" key="1">
    <citation type="submission" date="2018-05" db="EMBL/GenBank/DDBJ databases">
        <title>Genome sequencing and assembly of the regulated plant pathogen Lachnellula willkommii and related sister species for the development of diagnostic species identification markers.</title>
        <authorList>
            <person name="Giroux E."/>
            <person name="Bilodeau G."/>
        </authorList>
    </citation>
    <scope>NUCLEOTIDE SEQUENCE [LARGE SCALE GENOMIC DNA]</scope>
    <source>
        <strain evidence="5 6">CBS 185.66</strain>
    </source>
</reference>
<evidence type="ECO:0000259" key="4">
    <source>
        <dbReference type="Pfam" id="PF00171"/>
    </source>
</evidence>
<dbReference type="InterPro" id="IPR016162">
    <property type="entry name" value="Ald_DH_N"/>
</dbReference>
<sequence>QSPQNNLLSLYLSYTDEIMGYTVPLIINGREVRTTTTFDVQDPSTGNILWQSSTATVKEANEACDAAQAAFPAWSSLKAAQRRDILLKAAEIFEKRTDEFSTYMRSETGSLEDWADNGTVPSAWEMIRDVAGRIITVTSVVPALRDENAHAIIYKEPYGVVVGFAPWNAPYHLGVRAIIYALATGNTVVLKGSELSPRCMWSIVSVFQEAGLPAGALNFLTSARPDAASTTKALIEHPAVKKVNFTGSTSVGKIIATLCGQNIKPCVLELGGKAGAIVLEDADIENAALQCAIGAFLHSGQICMTTERIIIHESIAAAFSEAFAATVNQVFPPSKPAPVLVASAAIAKNHRLISDAVKQGAKILLGDVNAKEESATRMRPIVVTGVNNDMDLFHEESFGPSVSLITVGSEEEAIKVANDTKYGLSAAVFTRSLERGLRVAKSIQSGAVHINKMTVHDDPSLPHGGVMESGYGRFNGNIGLEEWVQTKSVTWTSSP</sequence>
<dbReference type="OrthoDB" id="310895at2759"/>
<evidence type="ECO:0000313" key="5">
    <source>
        <dbReference type="EMBL" id="TVY30870.1"/>
    </source>
</evidence>
<dbReference type="InterPro" id="IPR016163">
    <property type="entry name" value="Ald_DH_C"/>
</dbReference>
<keyword evidence="3" id="KW-0560">Oxidoreductase</keyword>
<dbReference type="GeneID" id="41981035"/>
<keyword evidence="2" id="KW-0521">NADP</keyword>
<dbReference type="InterPro" id="IPR016161">
    <property type="entry name" value="Ald_DH/histidinol_DH"/>
</dbReference>
<dbReference type="InterPro" id="IPR015590">
    <property type="entry name" value="Aldehyde_DH_dom"/>
</dbReference>
<dbReference type="SUPFAM" id="SSF53720">
    <property type="entry name" value="ALDH-like"/>
    <property type="match status" value="1"/>
</dbReference>
<dbReference type="InterPro" id="IPR050740">
    <property type="entry name" value="Aldehyde_DH_Superfamily"/>
</dbReference>
<keyword evidence="6" id="KW-1185">Reference proteome</keyword>
<protein>
    <submittedName>
        <fullName evidence="5">Vanillin dehydrogenase</fullName>
    </submittedName>
</protein>
<evidence type="ECO:0000256" key="1">
    <source>
        <dbReference type="ARBA" id="ARBA00009986"/>
    </source>
</evidence>
<evidence type="ECO:0000256" key="2">
    <source>
        <dbReference type="ARBA" id="ARBA00022857"/>
    </source>
</evidence>
<organism evidence="5 6">
    <name type="scientific">Lachnellula hyalina</name>
    <dbReference type="NCBI Taxonomy" id="1316788"/>
    <lineage>
        <taxon>Eukaryota</taxon>
        <taxon>Fungi</taxon>
        <taxon>Dikarya</taxon>
        <taxon>Ascomycota</taxon>
        <taxon>Pezizomycotina</taxon>
        <taxon>Leotiomycetes</taxon>
        <taxon>Helotiales</taxon>
        <taxon>Lachnaceae</taxon>
        <taxon>Lachnellula</taxon>
    </lineage>
</organism>
<dbReference type="PANTHER" id="PTHR43353:SF6">
    <property type="entry name" value="CYTOPLASMIC ALDEHYDE DEHYDROGENASE (EUROFUNG)"/>
    <property type="match status" value="1"/>
</dbReference>